<keyword evidence="4" id="KW-1185">Reference proteome</keyword>
<accession>A0A180GR42</accession>
<dbReference type="EMBL" id="ADAS02000039">
    <property type="protein sequence ID" value="OAV94433.1"/>
    <property type="molecule type" value="Genomic_DNA"/>
</dbReference>
<dbReference type="OrthoDB" id="2507825at2759"/>
<feature type="region of interest" description="Disordered" evidence="1">
    <location>
        <begin position="569"/>
        <end position="630"/>
    </location>
</feature>
<feature type="region of interest" description="Disordered" evidence="1">
    <location>
        <begin position="350"/>
        <end position="491"/>
    </location>
</feature>
<feature type="compositionally biased region" description="Pro residues" evidence="1">
    <location>
        <begin position="42"/>
        <end position="56"/>
    </location>
</feature>
<evidence type="ECO:0000313" key="3">
    <source>
        <dbReference type="EnsemblFungi" id="PTTG_09188-t43_1-p1"/>
    </source>
</evidence>
<reference evidence="3" key="4">
    <citation type="submission" date="2025-05" db="UniProtKB">
        <authorList>
            <consortium name="EnsemblFungi"/>
        </authorList>
    </citation>
    <scope>IDENTIFICATION</scope>
    <source>
        <strain evidence="3">isolate 1-1 / race 1 (BBBD)</strain>
    </source>
</reference>
<reference evidence="2" key="2">
    <citation type="submission" date="2016-05" db="EMBL/GenBank/DDBJ databases">
        <title>Comparative analysis highlights variable genome content of wheat rusts and divergence of the mating loci.</title>
        <authorList>
            <person name="Cuomo C.A."/>
            <person name="Bakkeren G."/>
            <person name="Szabo L."/>
            <person name="Khalil H."/>
            <person name="Joly D."/>
            <person name="Goldberg J."/>
            <person name="Young S."/>
            <person name="Zeng Q."/>
            <person name="Fellers J."/>
        </authorList>
    </citation>
    <scope>NUCLEOTIDE SEQUENCE [LARGE SCALE GENOMIC DNA]</scope>
    <source>
        <strain evidence="2">1-1 BBBD Race 1</strain>
    </source>
</reference>
<name>A0A180GR42_PUCT1</name>
<feature type="compositionally biased region" description="Low complexity" evidence="1">
    <location>
        <begin position="57"/>
        <end position="69"/>
    </location>
</feature>
<gene>
    <name evidence="2" type="ORF">PTTG_09188</name>
</gene>
<feature type="region of interest" description="Disordered" evidence="1">
    <location>
        <begin position="1"/>
        <end position="99"/>
    </location>
</feature>
<proteinExistence type="predicted"/>
<feature type="compositionally biased region" description="Basic and acidic residues" evidence="1">
    <location>
        <begin position="478"/>
        <end position="488"/>
    </location>
</feature>
<evidence type="ECO:0000313" key="2">
    <source>
        <dbReference type="EMBL" id="OAV94433.1"/>
    </source>
</evidence>
<reference evidence="2" key="1">
    <citation type="submission" date="2009-11" db="EMBL/GenBank/DDBJ databases">
        <authorList>
            <consortium name="The Broad Institute Genome Sequencing Platform"/>
            <person name="Ward D."/>
            <person name="Feldgarden M."/>
            <person name="Earl A."/>
            <person name="Young S.K."/>
            <person name="Zeng Q."/>
            <person name="Koehrsen M."/>
            <person name="Alvarado L."/>
            <person name="Berlin A."/>
            <person name="Bochicchio J."/>
            <person name="Borenstein D."/>
            <person name="Chapman S.B."/>
            <person name="Chen Z."/>
            <person name="Engels R."/>
            <person name="Freedman E."/>
            <person name="Gellesch M."/>
            <person name="Goldberg J."/>
            <person name="Griggs A."/>
            <person name="Gujja S."/>
            <person name="Heilman E."/>
            <person name="Heiman D."/>
            <person name="Hepburn T."/>
            <person name="Howarth C."/>
            <person name="Jen D."/>
            <person name="Larson L."/>
            <person name="Lewis B."/>
            <person name="Mehta T."/>
            <person name="Park D."/>
            <person name="Pearson M."/>
            <person name="Roberts A."/>
            <person name="Saif S."/>
            <person name="Shea T."/>
            <person name="Shenoy N."/>
            <person name="Sisk P."/>
            <person name="Stolte C."/>
            <person name="Sykes S."/>
            <person name="Thomson T."/>
            <person name="Walk T."/>
            <person name="White J."/>
            <person name="Yandava C."/>
            <person name="Izard J."/>
            <person name="Baranova O.V."/>
            <person name="Blanton J.M."/>
            <person name="Tanner A.C."/>
            <person name="Dewhirst F.E."/>
            <person name="Haas B."/>
            <person name="Nusbaum C."/>
            <person name="Birren B."/>
        </authorList>
    </citation>
    <scope>NUCLEOTIDE SEQUENCE [LARGE SCALE GENOMIC DNA]</scope>
    <source>
        <strain evidence="2">1-1 BBBD Race 1</strain>
    </source>
</reference>
<evidence type="ECO:0000313" key="4">
    <source>
        <dbReference type="Proteomes" id="UP000005240"/>
    </source>
</evidence>
<feature type="region of interest" description="Disordered" evidence="1">
    <location>
        <begin position="521"/>
        <end position="553"/>
    </location>
</feature>
<dbReference type="AlphaFoldDB" id="A0A180GR42"/>
<feature type="compositionally biased region" description="Basic residues" evidence="1">
    <location>
        <begin position="400"/>
        <end position="409"/>
    </location>
</feature>
<dbReference type="Proteomes" id="UP000005240">
    <property type="component" value="Unassembled WGS sequence"/>
</dbReference>
<dbReference type="EnsemblFungi" id="PTTG_09188-t43_1">
    <property type="protein sequence ID" value="PTTG_09188-t43_1-p1"/>
    <property type="gene ID" value="PTTG_09188"/>
</dbReference>
<evidence type="ECO:0000256" key="1">
    <source>
        <dbReference type="SAM" id="MobiDB-lite"/>
    </source>
</evidence>
<dbReference type="VEuPathDB" id="FungiDB:PTTG_09188"/>
<organism evidence="2">
    <name type="scientific">Puccinia triticina (isolate 1-1 / race 1 (BBBD))</name>
    <name type="common">Brown leaf rust fungus</name>
    <dbReference type="NCBI Taxonomy" id="630390"/>
    <lineage>
        <taxon>Eukaryota</taxon>
        <taxon>Fungi</taxon>
        <taxon>Dikarya</taxon>
        <taxon>Basidiomycota</taxon>
        <taxon>Pucciniomycotina</taxon>
        <taxon>Pucciniomycetes</taxon>
        <taxon>Pucciniales</taxon>
        <taxon>Pucciniaceae</taxon>
        <taxon>Puccinia</taxon>
    </lineage>
</organism>
<feature type="compositionally biased region" description="Low complexity" evidence="1">
    <location>
        <begin position="443"/>
        <end position="456"/>
    </location>
</feature>
<protein>
    <submittedName>
        <fullName evidence="2 3">Uncharacterized protein</fullName>
    </submittedName>
</protein>
<sequence length="630" mass="69815">MNPHKAPMTPHDTPSNPPDYNRPQQVYHENEDGSWPVALDTLPPPPSQYGPTPPQQHYPRPQYHQPGPQAQLIAGHQPQYPHPPGSHILHPLASHQQYPPPQPAQVQYLHRGLASNMPANGHIPQFMDMIPGNGNTLHSSLAANFPASVPNLRPSVLGQVTPVPPPATAPAALESAPVISAARAPNQYLKAHAKRKANRTAEEKIKQTAVKSATAVKKAALKQARGEFQEAQSVAKKPRHMWSDASSLELLHLYKTIKDEHTELDNKVAGFMKFVKYFASQESEKQHFPLLASLTLDQMTSRYKAIMVIYRKVKDIIDRSGSGGLHVALESEGLAESLWDFLLEMHSGNPAADGFGQGELGDLPAEPNSETGDTDWDDGKGAPIAESEDEVDVLPPPPAPKRRKQGKKLRPSDQLTAAEQAMDSATSDDDLRDPPTATSMPRAASTTAKPTSTPTPGLNPRNGRPPAEGISVPRRRGRNEEAPKKTDPEAAAMKAMMLKSQETASTWMNDERIRMEAARLEQRQEAMEDRRAMDENRRQDRRDAEARATHMEQVRLDAIEEAKLDRKAAADLAEAKERAEAAKERSREAERKADRELALRLEESKERQREADRKAEREDAKLERAEDARR</sequence>
<reference evidence="3 4" key="3">
    <citation type="journal article" date="2017" name="G3 (Bethesda)">
        <title>Comparative analysis highlights variable genome content of wheat rusts and divergence of the mating loci.</title>
        <authorList>
            <person name="Cuomo C.A."/>
            <person name="Bakkeren G."/>
            <person name="Khalil H.B."/>
            <person name="Panwar V."/>
            <person name="Joly D."/>
            <person name="Linning R."/>
            <person name="Sakthikumar S."/>
            <person name="Song X."/>
            <person name="Adiconis X."/>
            <person name="Fan L."/>
            <person name="Goldberg J.M."/>
            <person name="Levin J.Z."/>
            <person name="Young S."/>
            <person name="Zeng Q."/>
            <person name="Anikster Y."/>
            <person name="Bruce M."/>
            <person name="Wang M."/>
            <person name="Yin C."/>
            <person name="McCallum B."/>
            <person name="Szabo L.J."/>
            <person name="Hulbert S."/>
            <person name="Chen X."/>
            <person name="Fellers J.P."/>
        </authorList>
    </citation>
    <scope>NUCLEOTIDE SEQUENCE</scope>
    <source>
        <strain evidence="4">Isolate 1-1 / race 1 (BBBD)</strain>
        <strain evidence="3">isolate 1-1 / race 1 (BBBD)</strain>
    </source>
</reference>